<organism evidence="1">
    <name type="scientific">bioreactor metagenome</name>
    <dbReference type="NCBI Taxonomy" id="1076179"/>
    <lineage>
        <taxon>unclassified sequences</taxon>
        <taxon>metagenomes</taxon>
        <taxon>ecological metagenomes</taxon>
    </lineage>
</organism>
<dbReference type="EMBL" id="VSSQ01009015">
    <property type="protein sequence ID" value="MPM40475.1"/>
    <property type="molecule type" value="Genomic_DNA"/>
</dbReference>
<comment type="caution">
    <text evidence="1">The sequence shown here is derived from an EMBL/GenBank/DDBJ whole genome shotgun (WGS) entry which is preliminary data.</text>
</comment>
<gene>
    <name evidence="1" type="ORF">SDC9_87119</name>
</gene>
<sequence>MHELEKWFYCYALRENKFKFSAFGREVNKYLEDIELPNKIPEWVYSSNVEPIKTKIKKSNLPLDTVAWQYFKLDKEKGGLFTLERCKNGASGDLLDGNDCYYLGAKKSANSVMRRVSREDDLITKGNCIVFIGNGQGSVGYSNYMNDDFIGTADLTVGYNDHLNPFIGLFIVAVLDMERPKYSFGRKWSARIADTKIKLPAVAQGLPDWAFMENYIKSLPYSDNL</sequence>
<reference evidence="1" key="1">
    <citation type="submission" date="2019-08" db="EMBL/GenBank/DDBJ databases">
        <authorList>
            <person name="Kucharzyk K."/>
            <person name="Murdoch R.W."/>
            <person name="Higgins S."/>
            <person name="Loffler F."/>
        </authorList>
    </citation>
    <scope>NUCLEOTIDE SEQUENCE</scope>
</reference>
<name>A0A644ZHU9_9ZZZZ</name>
<dbReference type="AlphaFoldDB" id="A0A644ZHU9"/>
<proteinExistence type="predicted"/>
<evidence type="ECO:0008006" key="2">
    <source>
        <dbReference type="Google" id="ProtNLM"/>
    </source>
</evidence>
<evidence type="ECO:0000313" key="1">
    <source>
        <dbReference type="EMBL" id="MPM40475.1"/>
    </source>
</evidence>
<protein>
    <recommendedName>
        <fullName evidence="2">Type I restriction modification DNA specificity domain-containing protein</fullName>
    </recommendedName>
</protein>
<accession>A0A644ZHU9</accession>